<dbReference type="GO" id="GO:0008999">
    <property type="term" value="F:protein-N-terminal-alanine acetyltransferase activity"/>
    <property type="evidence" value="ECO:0007669"/>
    <property type="project" value="UniProtKB-EC"/>
</dbReference>
<gene>
    <name evidence="7" type="ORF">BHF71_05640</name>
</gene>
<organism evidence="7 8">
    <name type="scientific">Vulcanibacillus modesticaldus</name>
    <dbReference type="NCBI Taxonomy" id="337097"/>
    <lineage>
        <taxon>Bacteria</taxon>
        <taxon>Bacillati</taxon>
        <taxon>Bacillota</taxon>
        <taxon>Bacilli</taxon>
        <taxon>Bacillales</taxon>
        <taxon>Bacillaceae</taxon>
        <taxon>Vulcanibacillus</taxon>
    </lineage>
</organism>
<keyword evidence="2 5" id="KW-0963">Cytoplasm</keyword>
<dbReference type="NCBIfam" id="TIGR01575">
    <property type="entry name" value="rimI"/>
    <property type="match status" value="1"/>
</dbReference>
<dbReference type="Pfam" id="PF00583">
    <property type="entry name" value="Acetyltransf_1"/>
    <property type="match status" value="1"/>
</dbReference>
<sequence>MFGLDDKQINFRKATIDDVNQIWLVERASFPTPWTKEAFIKELTDNRLAHYFVLELGNQIIGYAGMWIILDEAHITNVAIHPETRGRKLGELLMRNLMTMAKLFGAKKMTLEVRESNRIALNLYCKLDFKRQGIRKKYYTNPIEDAIIMWVKL</sequence>
<dbReference type="InterPro" id="IPR006464">
    <property type="entry name" value="AcTrfase_RimI/Ard1"/>
</dbReference>
<evidence type="ECO:0000259" key="6">
    <source>
        <dbReference type="PROSITE" id="PS51186"/>
    </source>
</evidence>
<dbReference type="AlphaFoldDB" id="A0A1D2YX60"/>
<evidence type="ECO:0000256" key="4">
    <source>
        <dbReference type="ARBA" id="ARBA00023315"/>
    </source>
</evidence>
<comment type="catalytic activity">
    <reaction evidence="5">
        <text>N-terminal L-alanyl-[ribosomal protein bS18] + acetyl-CoA = N-terminal N(alpha)-acetyl-L-alanyl-[ribosomal protein bS18] + CoA + H(+)</text>
        <dbReference type="Rhea" id="RHEA:43756"/>
        <dbReference type="Rhea" id="RHEA-COMP:10676"/>
        <dbReference type="Rhea" id="RHEA-COMP:10677"/>
        <dbReference type="ChEBI" id="CHEBI:15378"/>
        <dbReference type="ChEBI" id="CHEBI:57287"/>
        <dbReference type="ChEBI" id="CHEBI:57288"/>
        <dbReference type="ChEBI" id="CHEBI:64718"/>
        <dbReference type="ChEBI" id="CHEBI:83683"/>
        <dbReference type="EC" id="2.3.1.266"/>
    </reaction>
</comment>
<dbReference type="Gene3D" id="3.40.630.30">
    <property type="match status" value="1"/>
</dbReference>
<evidence type="ECO:0000313" key="7">
    <source>
        <dbReference type="EMBL" id="OEG00258.1"/>
    </source>
</evidence>
<comment type="similarity">
    <text evidence="1 5">Belongs to the acetyltransferase family. RimI subfamily.</text>
</comment>
<proteinExistence type="inferred from homology"/>
<evidence type="ECO:0000313" key="8">
    <source>
        <dbReference type="Proteomes" id="UP000243739"/>
    </source>
</evidence>
<dbReference type="InterPro" id="IPR016181">
    <property type="entry name" value="Acyl_CoA_acyltransferase"/>
</dbReference>
<dbReference type="EC" id="2.3.1.266" evidence="5"/>
<dbReference type="EMBL" id="MIJF01000004">
    <property type="protein sequence ID" value="OEG00258.1"/>
    <property type="molecule type" value="Genomic_DNA"/>
</dbReference>
<evidence type="ECO:0000256" key="2">
    <source>
        <dbReference type="ARBA" id="ARBA00022490"/>
    </source>
</evidence>
<dbReference type="Proteomes" id="UP000243739">
    <property type="component" value="Unassembled WGS sequence"/>
</dbReference>
<dbReference type="CDD" id="cd04301">
    <property type="entry name" value="NAT_SF"/>
    <property type="match status" value="1"/>
</dbReference>
<name>A0A1D2YX60_9BACI</name>
<comment type="subcellular location">
    <subcellularLocation>
        <location evidence="5">Cytoplasm</location>
    </subcellularLocation>
</comment>
<keyword evidence="4" id="KW-0012">Acyltransferase</keyword>
<comment type="function">
    <text evidence="5">Acetylates the N-terminal alanine of ribosomal protein bS18.</text>
</comment>
<accession>A0A1D2YX60</accession>
<dbReference type="PANTHER" id="PTHR43420:SF44">
    <property type="entry name" value="ACETYLTRANSFERASE YPEA"/>
    <property type="match status" value="1"/>
</dbReference>
<feature type="domain" description="N-acetyltransferase" evidence="6">
    <location>
        <begin position="9"/>
        <end position="153"/>
    </location>
</feature>
<evidence type="ECO:0000256" key="3">
    <source>
        <dbReference type="ARBA" id="ARBA00022679"/>
    </source>
</evidence>
<dbReference type="InterPro" id="IPR000182">
    <property type="entry name" value="GNAT_dom"/>
</dbReference>
<dbReference type="InterPro" id="IPR050680">
    <property type="entry name" value="YpeA/RimI_acetyltransf"/>
</dbReference>
<dbReference type="PANTHER" id="PTHR43420">
    <property type="entry name" value="ACETYLTRANSFERASE"/>
    <property type="match status" value="1"/>
</dbReference>
<dbReference type="PROSITE" id="PS51186">
    <property type="entry name" value="GNAT"/>
    <property type="match status" value="1"/>
</dbReference>
<dbReference type="SUPFAM" id="SSF55729">
    <property type="entry name" value="Acyl-CoA N-acyltransferases (Nat)"/>
    <property type="match status" value="1"/>
</dbReference>
<reference evidence="7 8" key="1">
    <citation type="submission" date="2016-09" db="EMBL/GenBank/DDBJ databases">
        <title>Draft genome sequence for the type strain of Vulcanibacillus modesticaldus BR, a strictly anaerobic, moderately thermophilic, and nitrate-reducing bacterium from deep sea-hydrothermal vents of the Mid-Atlantic Ridge.</title>
        <authorList>
            <person name="Abin C.A."/>
            <person name="Hollibaugh J.T."/>
        </authorList>
    </citation>
    <scope>NUCLEOTIDE SEQUENCE [LARGE SCALE GENOMIC DNA]</scope>
    <source>
        <strain evidence="7 8">BR</strain>
    </source>
</reference>
<keyword evidence="3 7" id="KW-0808">Transferase</keyword>
<protein>
    <recommendedName>
        <fullName evidence="5">[Ribosomal protein bS18]-alanine N-acetyltransferase</fullName>
        <ecNumber evidence="5">2.3.1.266</ecNumber>
    </recommendedName>
</protein>
<dbReference type="GO" id="GO:0005737">
    <property type="term" value="C:cytoplasm"/>
    <property type="evidence" value="ECO:0007669"/>
    <property type="project" value="UniProtKB-SubCell"/>
</dbReference>
<evidence type="ECO:0000256" key="1">
    <source>
        <dbReference type="ARBA" id="ARBA00005395"/>
    </source>
</evidence>
<keyword evidence="8" id="KW-1185">Reference proteome</keyword>
<comment type="caution">
    <text evidence="7">The sequence shown here is derived from an EMBL/GenBank/DDBJ whole genome shotgun (WGS) entry which is preliminary data.</text>
</comment>
<evidence type="ECO:0000256" key="5">
    <source>
        <dbReference type="RuleBase" id="RU363094"/>
    </source>
</evidence>
<dbReference type="STRING" id="337097.BHF71_05640"/>